<feature type="region of interest" description="Disordered" evidence="1">
    <location>
        <begin position="672"/>
        <end position="743"/>
    </location>
</feature>
<keyword evidence="4" id="KW-1185">Reference proteome</keyword>
<feature type="compositionally biased region" description="Polar residues" evidence="1">
    <location>
        <begin position="683"/>
        <end position="707"/>
    </location>
</feature>
<dbReference type="AlphaFoldDB" id="A0A0S6VPG7"/>
<dbReference type="STRING" id="1499966.U14_00217"/>
<evidence type="ECO:0008006" key="5">
    <source>
        <dbReference type="Google" id="ProtNLM"/>
    </source>
</evidence>
<feature type="compositionally biased region" description="Low complexity" evidence="1">
    <location>
        <begin position="708"/>
        <end position="733"/>
    </location>
</feature>
<reference evidence="3" key="1">
    <citation type="journal article" date="2015" name="PeerJ">
        <title>First genomic representation of candidate bacterial phylum KSB3 points to enhanced environmental sensing as a trigger of wastewater bulking.</title>
        <authorList>
            <person name="Sekiguchi Y."/>
            <person name="Ohashi A."/>
            <person name="Parks D.H."/>
            <person name="Yamauchi T."/>
            <person name="Tyson G.W."/>
            <person name="Hugenholtz P."/>
        </authorList>
    </citation>
    <scope>NUCLEOTIDE SEQUENCE [LARGE SCALE GENOMIC DNA]</scope>
</reference>
<keyword evidence="2" id="KW-0472">Membrane</keyword>
<dbReference type="Proteomes" id="UP000030700">
    <property type="component" value="Unassembled WGS sequence"/>
</dbReference>
<keyword evidence="2" id="KW-0812">Transmembrane</keyword>
<dbReference type="HOGENOM" id="CLU_008448_0_0_0"/>
<accession>A0A0S6VPG7</accession>
<proteinExistence type="predicted"/>
<evidence type="ECO:0000313" key="3">
    <source>
        <dbReference type="EMBL" id="GAK49000.1"/>
    </source>
</evidence>
<feature type="transmembrane region" description="Helical" evidence="2">
    <location>
        <begin position="21"/>
        <end position="41"/>
    </location>
</feature>
<protein>
    <recommendedName>
        <fullName evidence="5">Carbohydrate-binding family V/XII</fullName>
    </recommendedName>
</protein>
<sequence length="743" mass="81396">MYSQQKFRNARFFSPILPRGAFVTLIAFLAIMAANLFAYAATTEEADPGWPRLFEKDGRQVTVYQPQIEEWSDYKAIHALCAIAFKPDAAKEESFGVVDLTAKTIVDHDARVVMVMPTKREVRFPNLPDEEAAKLSALVNEVWPPKDAVSVSLDRVLAYMEPEKQANRQAVEVNLDPPTIYYSAQPAILVIFMGAPQFKPITPEKTDLMFAVNTNWDMFLDTAAQRYYLLDNESWLTAPDAIKGPWTAAETLPAALASLPDDDNWSDVRKNIPGKFAQHAPLVFATTDAAELIVTEGEPSYSPIAGTKLMRVANTDSTLFLHLDEKLYYLLVAGRWFSAKTLDGAWTAASATLPADFANIPDDDPSAFVKASVPGTREAQDTLLLASIPTTTTVNLTQVEEQVSYDGDPKFVAIEGTTVKYAVNSPYSIFLAEGKYYWCSEGAWLVSDSPNGPWSFATMVPAAIYSIPPTHPTYNVTYVVVENSTPTTATYSYTSGYSGEYVAATGVLMFGMGMLFNAAMDYDDDYYYYRGPVFSYGCGAVYDYNYGGYYRSAGAYGPYGGTGRAAAYNPRTGTYARGAYAYGPNASGSFRQAYNPYTDTYARSTRVDTRYGEAGRGYVERDGKSAWGGYRSGEYGTAAGVRTSEGAGVAGWDTARGQGAVAKDREGNVYAGKDGNVYKRENNGSWSNNDGKTWQNADRSQQRQNLESQAQSRQRGSQQSRNAANARSSRSSGGRSGGGGRRR</sequence>
<evidence type="ECO:0000256" key="1">
    <source>
        <dbReference type="SAM" id="MobiDB-lite"/>
    </source>
</evidence>
<gene>
    <name evidence="3" type="ORF">U14_00217</name>
</gene>
<organism evidence="3">
    <name type="scientific">Candidatus Moduliflexus flocculans</name>
    <dbReference type="NCBI Taxonomy" id="1499966"/>
    <lineage>
        <taxon>Bacteria</taxon>
        <taxon>Candidatus Moduliflexota</taxon>
        <taxon>Candidatus Moduliflexia</taxon>
        <taxon>Candidatus Moduliflexales</taxon>
        <taxon>Candidatus Moduliflexaceae</taxon>
    </lineage>
</organism>
<feature type="compositionally biased region" description="Gly residues" evidence="1">
    <location>
        <begin position="734"/>
        <end position="743"/>
    </location>
</feature>
<dbReference type="EMBL" id="DF820455">
    <property type="protein sequence ID" value="GAK49000.1"/>
    <property type="molecule type" value="Genomic_DNA"/>
</dbReference>
<evidence type="ECO:0000313" key="4">
    <source>
        <dbReference type="Proteomes" id="UP000030700"/>
    </source>
</evidence>
<name>A0A0S6VPG7_9BACT</name>
<keyword evidence="2" id="KW-1133">Transmembrane helix</keyword>
<evidence type="ECO:0000256" key="2">
    <source>
        <dbReference type="SAM" id="Phobius"/>
    </source>
</evidence>